<comment type="subcellular location">
    <subcellularLocation>
        <location evidence="1 7">Cell membrane</location>
        <topology evidence="1 7">Multi-pass membrane protein</topology>
    </subcellularLocation>
</comment>
<dbReference type="SUPFAM" id="SSF161098">
    <property type="entry name" value="MetI-like"/>
    <property type="match status" value="1"/>
</dbReference>
<dbReference type="EMBL" id="BKAJ01000115">
    <property type="protein sequence ID" value="GEP58977.1"/>
    <property type="molecule type" value="Genomic_DNA"/>
</dbReference>
<feature type="transmembrane region" description="Helical" evidence="7">
    <location>
        <begin position="179"/>
        <end position="200"/>
    </location>
</feature>
<sequence>MLMLEFLSRRLAAALVTLVLATIVVFAVVEVLPGDPALVMLGTDARPDTLAALRAKYGFDQPLLTRYLQWIGGLLTFNLGNSHAYGTSVSKLIGDRLVVTLPLSALALGWAALVAIPLGVFAAWKHRRPGDWGVMGFTQIGISVPNFWFGIVLVLAFAVTWQWFPAGGFPGWQEPLKSVHALILPALSLSLGEIAILTRVTRSAMLDTLREDYVRTARAKGATERRVLFHHALRNALIPVTTVAGLIAGFLVAGAVIIESVFRLPGVGQLVYDSINNRDLIVIKNVVILFTILVLTVNLLVDLAYALLDPRPRIRA</sequence>
<keyword evidence="2 7" id="KW-0813">Transport</keyword>
<dbReference type="Pfam" id="PF19300">
    <property type="entry name" value="BPD_transp_1_N"/>
    <property type="match status" value="1"/>
</dbReference>
<dbReference type="PANTHER" id="PTHR43163">
    <property type="entry name" value="DIPEPTIDE TRANSPORT SYSTEM PERMEASE PROTEIN DPPB-RELATED"/>
    <property type="match status" value="1"/>
</dbReference>
<feature type="transmembrane region" description="Helical" evidence="7">
    <location>
        <begin position="236"/>
        <end position="262"/>
    </location>
</feature>
<evidence type="ECO:0000256" key="1">
    <source>
        <dbReference type="ARBA" id="ARBA00004651"/>
    </source>
</evidence>
<keyword evidence="10" id="KW-1185">Reference proteome</keyword>
<accession>A0A512NJ47</accession>
<dbReference type="InterPro" id="IPR035906">
    <property type="entry name" value="MetI-like_sf"/>
</dbReference>
<dbReference type="InterPro" id="IPR000515">
    <property type="entry name" value="MetI-like"/>
</dbReference>
<proteinExistence type="inferred from homology"/>
<keyword evidence="5 7" id="KW-1133">Transmembrane helix</keyword>
<comment type="caution">
    <text evidence="9">The sequence shown here is derived from an EMBL/GenBank/DDBJ whole genome shotgun (WGS) entry which is preliminary data.</text>
</comment>
<dbReference type="CDD" id="cd06261">
    <property type="entry name" value="TM_PBP2"/>
    <property type="match status" value="1"/>
</dbReference>
<evidence type="ECO:0000256" key="7">
    <source>
        <dbReference type="RuleBase" id="RU363032"/>
    </source>
</evidence>
<protein>
    <submittedName>
        <fullName evidence="9">ABC transporter permease</fullName>
    </submittedName>
</protein>
<gene>
    <name evidence="9" type="ORF">RSO01_61430</name>
</gene>
<name>A0A512NJ47_9HYPH</name>
<evidence type="ECO:0000256" key="5">
    <source>
        <dbReference type="ARBA" id="ARBA00022989"/>
    </source>
</evidence>
<feature type="transmembrane region" description="Helical" evidence="7">
    <location>
        <begin position="145"/>
        <end position="164"/>
    </location>
</feature>
<dbReference type="GO" id="GO:0071916">
    <property type="term" value="F:dipeptide transmembrane transporter activity"/>
    <property type="evidence" value="ECO:0007669"/>
    <property type="project" value="TreeGrafter"/>
</dbReference>
<feature type="transmembrane region" description="Helical" evidence="7">
    <location>
        <begin position="101"/>
        <end position="124"/>
    </location>
</feature>
<dbReference type="PROSITE" id="PS50928">
    <property type="entry name" value="ABC_TM1"/>
    <property type="match status" value="1"/>
</dbReference>
<dbReference type="PANTHER" id="PTHR43163:SF6">
    <property type="entry name" value="DIPEPTIDE TRANSPORT SYSTEM PERMEASE PROTEIN DPPB-RELATED"/>
    <property type="match status" value="1"/>
</dbReference>
<comment type="similarity">
    <text evidence="7">Belongs to the binding-protein-dependent transport system permease family.</text>
</comment>
<keyword evidence="6 7" id="KW-0472">Membrane</keyword>
<evidence type="ECO:0000259" key="8">
    <source>
        <dbReference type="PROSITE" id="PS50928"/>
    </source>
</evidence>
<evidence type="ECO:0000313" key="9">
    <source>
        <dbReference type="EMBL" id="GEP58977.1"/>
    </source>
</evidence>
<evidence type="ECO:0000256" key="2">
    <source>
        <dbReference type="ARBA" id="ARBA00022448"/>
    </source>
</evidence>
<dbReference type="Gene3D" id="1.10.3720.10">
    <property type="entry name" value="MetI-like"/>
    <property type="match status" value="1"/>
</dbReference>
<reference evidence="9 10" key="1">
    <citation type="submission" date="2019-07" db="EMBL/GenBank/DDBJ databases">
        <title>Whole genome shotgun sequence of Reyranella soli NBRC 108950.</title>
        <authorList>
            <person name="Hosoyama A."/>
            <person name="Uohara A."/>
            <person name="Ohji S."/>
            <person name="Ichikawa N."/>
        </authorList>
    </citation>
    <scope>NUCLEOTIDE SEQUENCE [LARGE SCALE GENOMIC DNA]</scope>
    <source>
        <strain evidence="9 10">NBRC 108950</strain>
    </source>
</reference>
<feature type="domain" description="ABC transmembrane type-1" evidence="8">
    <location>
        <begin position="97"/>
        <end position="301"/>
    </location>
</feature>
<organism evidence="9 10">
    <name type="scientific">Reyranella soli</name>
    <dbReference type="NCBI Taxonomy" id="1230389"/>
    <lineage>
        <taxon>Bacteria</taxon>
        <taxon>Pseudomonadati</taxon>
        <taxon>Pseudomonadota</taxon>
        <taxon>Alphaproteobacteria</taxon>
        <taxon>Hyphomicrobiales</taxon>
        <taxon>Reyranellaceae</taxon>
        <taxon>Reyranella</taxon>
    </lineage>
</organism>
<dbReference type="Proteomes" id="UP000321058">
    <property type="component" value="Unassembled WGS sequence"/>
</dbReference>
<feature type="transmembrane region" description="Helical" evidence="7">
    <location>
        <begin position="282"/>
        <end position="308"/>
    </location>
</feature>
<dbReference type="GO" id="GO:0005886">
    <property type="term" value="C:plasma membrane"/>
    <property type="evidence" value="ECO:0007669"/>
    <property type="project" value="UniProtKB-SubCell"/>
</dbReference>
<evidence type="ECO:0000256" key="6">
    <source>
        <dbReference type="ARBA" id="ARBA00023136"/>
    </source>
</evidence>
<keyword evidence="4 7" id="KW-0812">Transmembrane</keyword>
<dbReference type="Pfam" id="PF00528">
    <property type="entry name" value="BPD_transp_1"/>
    <property type="match status" value="1"/>
</dbReference>
<evidence type="ECO:0000313" key="10">
    <source>
        <dbReference type="Proteomes" id="UP000321058"/>
    </source>
</evidence>
<dbReference type="InterPro" id="IPR045621">
    <property type="entry name" value="BPD_transp_1_N"/>
</dbReference>
<evidence type="ECO:0000256" key="3">
    <source>
        <dbReference type="ARBA" id="ARBA00022475"/>
    </source>
</evidence>
<evidence type="ECO:0000256" key="4">
    <source>
        <dbReference type="ARBA" id="ARBA00022692"/>
    </source>
</evidence>
<dbReference type="AlphaFoldDB" id="A0A512NJ47"/>
<keyword evidence="3" id="KW-1003">Cell membrane</keyword>